<keyword evidence="2" id="KW-1185">Reference proteome</keyword>
<evidence type="ECO:0000313" key="2">
    <source>
        <dbReference type="Proteomes" id="UP000198432"/>
    </source>
</evidence>
<sequence>MLLDDHKIALLQAPYTSIWAGSCAADDQAEVIRLSGATVQDDRQHINLFVPERYTRAFISNVGANPHISFLFASIQTFESYQVKGLFISQRPCTSEEVTYQRNYMHGFAQSMHAIRIKTASLFEQYLQEPCLCIEMRGEEMYEQTPKVGTGNKIG</sequence>
<dbReference type="Gene3D" id="2.30.110.10">
    <property type="entry name" value="Electron Transport, Fmn-binding Protein, Chain A"/>
    <property type="match status" value="1"/>
</dbReference>
<dbReference type="Proteomes" id="UP000198432">
    <property type="component" value="Unassembled WGS sequence"/>
</dbReference>
<dbReference type="AlphaFoldDB" id="A0A239KUG6"/>
<dbReference type="PROSITE" id="PS51257">
    <property type="entry name" value="PROKAR_LIPOPROTEIN"/>
    <property type="match status" value="1"/>
</dbReference>
<proteinExistence type="predicted"/>
<accession>A0A239KUG6</accession>
<dbReference type="InterPro" id="IPR012349">
    <property type="entry name" value="Split_barrel_FMN-bd"/>
</dbReference>
<reference evidence="2" key="1">
    <citation type="submission" date="2017-06" db="EMBL/GenBank/DDBJ databases">
        <authorList>
            <person name="Varghese N."/>
            <person name="Submissions S."/>
        </authorList>
    </citation>
    <scope>NUCLEOTIDE SEQUENCE [LARGE SCALE GENOMIC DNA]</scope>
    <source>
        <strain evidence="2">NKM1</strain>
    </source>
</reference>
<evidence type="ECO:0008006" key="3">
    <source>
        <dbReference type="Google" id="ProtNLM"/>
    </source>
</evidence>
<evidence type="ECO:0000313" key="1">
    <source>
        <dbReference type="EMBL" id="SNT21392.1"/>
    </source>
</evidence>
<gene>
    <name evidence="1" type="ORF">SAMN06296052_13146</name>
</gene>
<dbReference type="RefSeq" id="WP_089321518.1">
    <property type="nucleotide sequence ID" value="NZ_FZOQ01000031.1"/>
</dbReference>
<organism evidence="1 2">
    <name type="scientific">Pontibacter ummariensis</name>
    <dbReference type="NCBI Taxonomy" id="1610492"/>
    <lineage>
        <taxon>Bacteria</taxon>
        <taxon>Pseudomonadati</taxon>
        <taxon>Bacteroidota</taxon>
        <taxon>Cytophagia</taxon>
        <taxon>Cytophagales</taxon>
        <taxon>Hymenobacteraceae</taxon>
        <taxon>Pontibacter</taxon>
    </lineage>
</organism>
<protein>
    <recommendedName>
        <fullName evidence="3">Pyridoxamine 5'-phosphate oxidase</fullName>
    </recommendedName>
</protein>
<dbReference type="EMBL" id="FZOQ01000031">
    <property type="protein sequence ID" value="SNT21392.1"/>
    <property type="molecule type" value="Genomic_DNA"/>
</dbReference>
<name>A0A239KUG6_9BACT</name>